<name>A0A8S0RDX9_OLEEU</name>
<comment type="caution">
    <text evidence="1">The sequence shown here is derived from an EMBL/GenBank/DDBJ whole genome shotgun (WGS) entry which is preliminary data.</text>
</comment>
<dbReference type="Proteomes" id="UP000594638">
    <property type="component" value="Unassembled WGS sequence"/>
</dbReference>
<keyword evidence="2" id="KW-1185">Reference proteome</keyword>
<reference evidence="1 2" key="1">
    <citation type="submission" date="2019-12" db="EMBL/GenBank/DDBJ databases">
        <authorList>
            <person name="Alioto T."/>
            <person name="Alioto T."/>
            <person name="Gomez Garrido J."/>
        </authorList>
    </citation>
    <scope>NUCLEOTIDE SEQUENCE [LARGE SCALE GENOMIC DNA]</scope>
</reference>
<evidence type="ECO:0000313" key="2">
    <source>
        <dbReference type="Proteomes" id="UP000594638"/>
    </source>
</evidence>
<organism evidence="1 2">
    <name type="scientific">Olea europaea subsp. europaea</name>
    <dbReference type="NCBI Taxonomy" id="158383"/>
    <lineage>
        <taxon>Eukaryota</taxon>
        <taxon>Viridiplantae</taxon>
        <taxon>Streptophyta</taxon>
        <taxon>Embryophyta</taxon>
        <taxon>Tracheophyta</taxon>
        <taxon>Spermatophyta</taxon>
        <taxon>Magnoliopsida</taxon>
        <taxon>eudicotyledons</taxon>
        <taxon>Gunneridae</taxon>
        <taxon>Pentapetalae</taxon>
        <taxon>asterids</taxon>
        <taxon>lamiids</taxon>
        <taxon>Lamiales</taxon>
        <taxon>Oleaceae</taxon>
        <taxon>Oleeae</taxon>
        <taxon>Olea</taxon>
    </lineage>
</organism>
<gene>
    <name evidence="1" type="ORF">OLEA9_A055364</name>
</gene>
<proteinExistence type="predicted"/>
<sequence length="185" mass="20541">MAPKTNYAPLSPAERIKLIAMALGCKTCKAPDVCPRLENIFDQERDLPVSLDIKCTRCNRNGSECPDTQRFAMVKSFVAHITDIVPDGREMSQSHRLWQMVARQLSQGSFPIVCAVMAFGYHYAERAHDRLGDSNDAIKVTKSLLASIPSYKTHGEKGRQEEVMVLFTIMGPIVVRTVCVAPSAE</sequence>
<dbReference type="EMBL" id="CACTIH010003193">
    <property type="protein sequence ID" value="CAA2977295.1"/>
    <property type="molecule type" value="Genomic_DNA"/>
</dbReference>
<accession>A0A8S0RDX9</accession>
<dbReference type="Gramene" id="OE9A055364T1">
    <property type="protein sequence ID" value="OE9A055364C1"/>
    <property type="gene ID" value="OE9A055364"/>
</dbReference>
<protein>
    <submittedName>
        <fullName evidence="1">Uncharacterized protein</fullName>
    </submittedName>
</protein>
<evidence type="ECO:0000313" key="1">
    <source>
        <dbReference type="EMBL" id="CAA2977295.1"/>
    </source>
</evidence>
<dbReference type="AlphaFoldDB" id="A0A8S0RDX9"/>
<feature type="non-terminal residue" evidence="1">
    <location>
        <position position="185"/>
    </location>
</feature>